<name>A0A813NR51_9BILA</name>
<dbReference type="PIRSF" id="PIRSF015592">
    <property type="entry name" value="Prld-crbxl_pptds"/>
    <property type="match status" value="1"/>
</dbReference>
<dbReference type="GO" id="GO:0006508">
    <property type="term" value="P:proteolysis"/>
    <property type="evidence" value="ECO:0007669"/>
    <property type="project" value="UniProtKB-KW"/>
</dbReference>
<keyword evidence="5" id="KW-0788">Thiol protease</keyword>
<accession>A0A813NR51</accession>
<dbReference type="Pfam" id="PF01470">
    <property type="entry name" value="Peptidase_C15"/>
    <property type="match status" value="1"/>
</dbReference>
<dbReference type="InterPro" id="IPR036440">
    <property type="entry name" value="Peptidase_C15-like_sf"/>
</dbReference>
<evidence type="ECO:0000313" key="6">
    <source>
        <dbReference type="EMBL" id="CAF0739192.1"/>
    </source>
</evidence>
<sequence>MNSSQQSNIPVVLITGFGPFASIFNNPSWEVAKALKTSIQWTYPLHIISEEIQVVYDDVIKKIPDYWIKYNPTLVIHIGVAQRAKEIRIERCACNTDYCRKDITGTLSETGKCIPDHAPQILTTTLPLDDICVRVQHQTNLPVVISDNAGRYLCEYIYYQSLFIDSKRTIFIHIPGLDEKFTIENVAKVIQLIIYEALPYVDSLPK</sequence>
<evidence type="ECO:0000313" key="7">
    <source>
        <dbReference type="Proteomes" id="UP000663891"/>
    </source>
</evidence>
<dbReference type="InterPro" id="IPR016125">
    <property type="entry name" value="Peptidase_C15-like"/>
</dbReference>
<keyword evidence="3" id="KW-0645">Protease</keyword>
<evidence type="ECO:0000256" key="5">
    <source>
        <dbReference type="ARBA" id="ARBA00022807"/>
    </source>
</evidence>
<dbReference type="PRINTS" id="PR00706">
    <property type="entry name" value="PYROGLUPTASE"/>
</dbReference>
<reference evidence="6" key="1">
    <citation type="submission" date="2021-02" db="EMBL/GenBank/DDBJ databases">
        <authorList>
            <person name="Nowell W R."/>
        </authorList>
    </citation>
    <scope>NUCLEOTIDE SEQUENCE</scope>
</reference>
<evidence type="ECO:0000256" key="3">
    <source>
        <dbReference type="ARBA" id="ARBA00022670"/>
    </source>
</evidence>
<dbReference type="Gene3D" id="3.40.630.20">
    <property type="entry name" value="Peptidase C15, pyroglutamyl peptidase I-like"/>
    <property type="match status" value="1"/>
</dbReference>
<dbReference type="Proteomes" id="UP000663891">
    <property type="component" value="Unassembled WGS sequence"/>
</dbReference>
<dbReference type="GO" id="GO:0016920">
    <property type="term" value="F:pyroglutamyl-peptidase activity"/>
    <property type="evidence" value="ECO:0007669"/>
    <property type="project" value="InterPro"/>
</dbReference>
<evidence type="ECO:0000256" key="4">
    <source>
        <dbReference type="ARBA" id="ARBA00022801"/>
    </source>
</evidence>
<dbReference type="PANTHER" id="PTHR23402">
    <property type="entry name" value="PROTEASE FAMILY C15 PYROGLUTAMYL-PEPTIDASE I-RELATED"/>
    <property type="match status" value="1"/>
</dbReference>
<dbReference type="AlphaFoldDB" id="A0A813NR51"/>
<proteinExistence type="inferred from homology"/>
<dbReference type="InterPro" id="IPR000816">
    <property type="entry name" value="Peptidase_C15"/>
</dbReference>
<dbReference type="EMBL" id="CAJNON010000003">
    <property type="protein sequence ID" value="CAF0739192.1"/>
    <property type="molecule type" value="Genomic_DNA"/>
</dbReference>
<gene>
    <name evidence="6" type="ORF">VCS650_LOCUS532</name>
</gene>
<protein>
    <recommendedName>
        <fullName evidence="8">Pyroglutamyl-peptidase 1</fullName>
    </recommendedName>
</protein>
<dbReference type="GO" id="GO:0005829">
    <property type="term" value="C:cytosol"/>
    <property type="evidence" value="ECO:0007669"/>
    <property type="project" value="InterPro"/>
</dbReference>
<keyword evidence="4" id="KW-0378">Hydrolase</keyword>
<evidence type="ECO:0000256" key="1">
    <source>
        <dbReference type="ARBA" id="ARBA00006641"/>
    </source>
</evidence>
<dbReference type="OrthoDB" id="407146at2759"/>
<evidence type="ECO:0000256" key="2">
    <source>
        <dbReference type="ARBA" id="ARBA00022490"/>
    </source>
</evidence>
<organism evidence="6 7">
    <name type="scientific">Adineta steineri</name>
    <dbReference type="NCBI Taxonomy" id="433720"/>
    <lineage>
        <taxon>Eukaryota</taxon>
        <taxon>Metazoa</taxon>
        <taxon>Spiralia</taxon>
        <taxon>Gnathifera</taxon>
        <taxon>Rotifera</taxon>
        <taxon>Eurotatoria</taxon>
        <taxon>Bdelloidea</taxon>
        <taxon>Adinetida</taxon>
        <taxon>Adinetidae</taxon>
        <taxon>Adineta</taxon>
    </lineage>
</organism>
<evidence type="ECO:0008006" key="8">
    <source>
        <dbReference type="Google" id="ProtNLM"/>
    </source>
</evidence>
<comment type="caution">
    <text evidence="6">The sequence shown here is derived from an EMBL/GenBank/DDBJ whole genome shotgun (WGS) entry which is preliminary data.</text>
</comment>
<dbReference type="PANTHER" id="PTHR23402:SF1">
    <property type="entry name" value="PYROGLUTAMYL-PEPTIDASE I"/>
    <property type="match status" value="1"/>
</dbReference>
<keyword evidence="2" id="KW-0963">Cytoplasm</keyword>
<comment type="similarity">
    <text evidence="1">Belongs to the peptidase C15 family.</text>
</comment>
<dbReference type="SUPFAM" id="SSF53182">
    <property type="entry name" value="Pyrrolidone carboxyl peptidase (pyroglutamate aminopeptidase)"/>
    <property type="match status" value="1"/>
</dbReference>
<dbReference type="CDD" id="cd00501">
    <property type="entry name" value="Peptidase_C15"/>
    <property type="match status" value="1"/>
</dbReference>